<dbReference type="RefSeq" id="WP_106539906.1">
    <property type="nucleotide sequence ID" value="NZ_PYGE01000030.1"/>
</dbReference>
<comment type="caution">
    <text evidence="5">The sequence shown here is derived from an EMBL/GenBank/DDBJ whole genome shotgun (WGS) entry which is preliminary data.</text>
</comment>
<proteinExistence type="inferred from homology"/>
<dbReference type="Pfam" id="PF01408">
    <property type="entry name" value="GFO_IDH_MocA"/>
    <property type="match status" value="1"/>
</dbReference>
<evidence type="ECO:0000256" key="2">
    <source>
        <dbReference type="ARBA" id="ARBA00023002"/>
    </source>
</evidence>
<evidence type="ECO:0000313" key="5">
    <source>
        <dbReference type="EMBL" id="PSK93845.1"/>
    </source>
</evidence>
<dbReference type="OrthoDB" id="9815825at2"/>
<keyword evidence="2" id="KW-0560">Oxidoreductase</keyword>
<accession>A0A2P8D9E8</accession>
<sequence>MNSERTIGWGVVSTGNIAHSVTDDLRLVENSELAAVSSREPARAEAFAREFGAENAYDDVDKLIADDAVDVVYVATPHAQHAPIVTKAVEAGKAVLCEKAFSTSLSETEKLVGLAQEKGVFCMEAVWSRFNPLIVKAREMVAEGLIGDVRSISAELGFVAPDEPEHRLWDPELGGGALLDVGIYPVAFAQMLLGAPASMTVAGSLTERGVDAEAGMMLRWDGGARAHLEASLVSPVPGAAVVLGTKGRIEIPPRFHAPALLRYVHTPKRGVEEPELHEGAREGRGYVPMLRSVAQAVREGRTECAEMPLSDTVDVMRILDEALQTLGVRYPVPAPIG</sequence>
<evidence type="ECO:0000256" key="1">
    <source>
        <dbReference type="ARBA" id="ARBA00010928"/>
    </source>
</evidence>
<evidence type="ECO:0000259" key="3">
    <source>
        <dbReference type="Pfam" id="PF01408"/>
    </source>
</evidence>
<name>A0A2P8D9E8_9ACTN</name>
<protein>
    <submittedName>
        <fullName evidence="5">Putative dehydrogenase</fullName>
    </submittedName>
</protein>
<gene>
    <name evidence="5" type="ORF">CLV30_13034</name>
</gene>
<evidence type="ECO:0000313" key="6">
    <source>
        <dbReference type="Proteomes" id="UP000243528"/>
    </source>
</evidence>
<dbReference type="Gene3D" id="3.30.360.10">
    <property type="entry name" value="Dihydrodipicolinate Reductase, domain 2"/>
    <property type="match status" value="1"/>
</dbReference>
<feature type="domain" description="Gfo/Idh/MocA-like oxidoreductase N-terminal" evidence="3">
    <location>
        <begin position="8"/>
        <end position="124"/>
    </location>
</feature>
<dbReference type="GO" id="GO:0000166">
    <property type="term" value="F:nucleotide binding"/>
    <property type="evidence" value="ECO:0007669"/>
    <property type="project" value="InterPro"/>
</dbReference>
<dbReference type="PANTHER" id="PTHR22604:SF105">
    <property type="entry name" value="TRANS-1,2-DIHYDROBENZENE-1,2-DIOL DEHYDROGENASE"/>
    <property type="match status" value="1"/>
</dbReference>
<dbReference type="Gene3D" id="3.40.50.720">
    <property type="entry name" value="NAD(P)-binding Rossmann-like Domain"/>
    <property type="match status" value="1"/>
</dbReference>
<dbReference type="Proteomes" id="UP000243528">
    <property type="component" value="Unassembled WGS sequence"/>
</dbReference>
<comment type="similarity">
    <text evidence="1">Belongs to the Gfo/Idh/MocA family.</text>
</comment>
<dbReference type="PANTHER" id="PTHR22604">
    <property type="entry name" value="OXIDOREDUCTASES"/>
    <property type="match status" value="1"/>
</dbReference>
<evidence type="ECO:0000259" key="4">
    <source>
        <dbReference type="Pfam" id="PF22725"/>
    </source>
</evidence>
<organism evidence="5 6">
    <name type="scientific">Haloactinopolyspora alba</name>
    <dbReference type="NCBI Taxonomy" id="648780"/>
    <lineage>
        <taxon>Bacteria</taxon>
        <taxon>Bacillati</taxon>
        <taxon>Actinomycetota</taxon>
        <taxon>Actinomycetes</taxon>
        <taxon>Jiangellales</taxon>
        <taxon>Jiangellaceae</taxon>
        <taxon>Haloactinopolyspora</taxon>
    </lineage>
</organism>
<dbReference type="InterPro" id="IPR050984">
    <property type="entry name" value="Gfo/Idh/MocA_domain"/>
</dbReference>
<feature type="domain" description="GFO/IDH/MocA-like oxidoreductase" evidence="4">
    <location>
        <begin position="135"/>
        <end position="250"/>
    </location>
</feature>
<dbReference type="InterPro" id="IPR055170">
    <property type="entry name" value="GFO_IDH_MocA-like_dom"/>
</dbReference>
<dbReference type="EMBL" id="PYGE01000030">
    <property type="protein sequence ID" value="PSK93845.1"/>
    <property type="molecule type" value="Genomic_DNA"/>
</dbReference>
<dbReference type="AlphaFoldDB" id="A0A2P8D9E8"/>
<dbReference type="GO" id="GO:0016491">
    <property type="term" value="F:oxidoreductase activity"/>
    <property type="evidence" value="ECO:0007669"/>
    <property type="project" value="UniProtKB-KW"/>
</dbReference>
<reference evidence="5 6" key="1">
    <citation type="submission" date="2018-03" db="EMBL/GenBank/DDBJ databases">
        <title>Genomic Encyclopedia of Archaeal and Bacterial Type Strains, Phase II (KMG-II): from individual species to whole genera.</title>
        <authorList>
            <person name="Goeker M."/>
        </authorList>
    </citation>
    <scope>NUCLEOTIDE SEQUENCE [LARGE SCALE GENOMIC DNA]</scope>
    <source>
        <strain evidence="5 6">DSM 45211</strain>
    </source>
</reference>
<dbReference type="InterPro" id="IPR036291">
    <property type="entry name" value="NAD(P)-bd_dom_sf"/>
</dbReference>
<dbReference type="InterPro" id="IPR000683">
    <property type="entry name" value="Gfo/Idh/MocA-like_OxRdtase_N"/>
</dbReference>
<dbReference type="SUPFAM" id="SSF55347">
    <property type="entry name" value="Glyceraldehyde-3-phosphate dehydrogenase-like, C-terminal domain"/>
    <property type="match status" value="1"/>
</dbReference>
<dbReference type="SUPFAM" id="SSF51735">
    <property type="entry name" value="NAD(P)-binding Rossmann-fold domains"/>
    <property type="match status" value="1"/>
</dbReference>
<keyword evidence="6" id="KW-1185">Reference proteome</keyword>
<dbReference type="Pfam" id="PF22725">
    <property type="entry name" value="GFO_IDH_MocA_C3"/>
    <property type="match status" value="1"/>
</dbReference>